<dbReference type="Proteomes" id="UP000001318">
    <property type="component" value="Chromosome"/>
</dbReference>
<reference evidence="1 2" key="1">
    <citation type="journal article" date="2008" name="J. Bacteriol.">
        <title>Genome of the actinomycete plant pathogen Clavibacter michiganensis subsp. sepedonicus suggests recent niche adaptation.</title>
        <authorList>
            <person name="Bentley S.D."/>
            <person name="Corton C."/>
            <person name="Brown S.E."/>
            <person name="Barron A."/>
            <person name="Clark L."/>
            <person name="Doggett J."/>
            <person name="Harris B."/>
            <person name="Ormond D."/>
            <person name="Quail M.A."/>
            <person name="May G."/>
            <person name="Francis D."/>
            <person name="Knudson D."/>
            <person name="Parkhill J."/>
            <person name="Ishimaru C.A."/>
        </authorList>
    </citation>
    <scope>NUCLEOTIDE SEQUENCE [LARGE SCALE GENOMIC DNA]</scope>
    <source>
        <strain evidence="2">ATCC 33113 / DSM 20744 / JCM 9667 / LMG 2889 / ICMP 2535 / C-1</strain>
    </source>
</reference>
<name>B0RBF6_CLASE</name>
<dbReference type="EMBL" id="AM849034">
    <property type="protein sequence ID" value="CAQ01697.1"/>
    <property type="molecule type" value="Genomic_DNA"/>
</dbReference>
<evidence type="ECO:0000313" key="1">
    <source>
        <dbReference type="EMBL" id="CAQ01697.1"/>
    </source>
</evidence>
<dbReference type="KEGG" id="cms:CMS1586"/>
<dbReference type="AlphaFoldDB" id="B0RBF6"/>
<dbReference type="RefSeq" id="WP_012298955.1">
    <property type="nucleotide sequence ID" value="NC_010407.1"/>
</dbReference>
<organism evidence="1 2">
    <name type="scientific">Clavibacter sepedonicus</name>
    <name type="common">Clavibacter michiganensis subsp. sepedonicus</name>
    <dbReference type="NCBI Taxonomy" id="31964"/>
    <lineage>
        <taxon>Bacteria</taxon>
        <taxon>Bacillati</taxon>
        <taxon>Actinomycetota</taxon>
        <taxon>Actinomycetes</taxon>
        <taxon>Micrococcales</taxon>
        <taxon>Microbacteriaceae</taxon>
        <taxon>Clavibacter</taxon>
    </lineage>
</organism>
<proteinExistence type="predicted"/>
<dbReference type="STRING" id="31964.CMS1586"/>
<accession>B0RBF6</accession>
<keyword evidence="2" id="KW-1185">Reference proteome</keyword>
<sequence>MSRVDLAPSRRDVLARALPSEWDIDRGRDEDERLRVSRFGIVLVRTSEQYEDVIALGGQPVIIHRQFSVTDSRGSLRLRLGALLEPWRWRRTLLNEGVSDLVVSRGGPRSTFVLAARLASVGVLASPVKTA</sequence>
<dbReference type="OrthoDB" id="5115893at2"/>
<dbReference type="GeneID" id="29469877"/>
<protein>
    <submittedName>
        <fullName evidence="1">Uncharacterized protein</fullName>
    </submittedName>
</protein>
<evidence type="ECO:0000313" key="2">
    <source>
        <dbReference type="Proteomes" id="UP000001318"/>
    </source>
</evidence>
<dbReference type="HOGENOM" id="CLU_1923876_0_0_11"/>
<gene>
    <name evidence="1" type="ordered locus">CMS1586</name>
</gene>